<evidence type="ECO:0000256" key="7">
    <source>
        <dbReference type="ARBA" id="ARBA00022519"/>
    </source>
</evidence>
<reference evidence="13" key="1">
    <citation type="submission" date="2020-12" db="EMBL/GenBank/DDBJ databases">
        <title>Bacterial taxonomy.</title>
        <authorList>
            <person name="Pan X."/>
        </authorList>
    </citation>
    <scope>NUCLEOTIDE SEQUENCE</scope>
    <source>
        <strain evidence="13">M0105</strain>
    </source>
</reference>
<dbReference type="InterPro" id="IPR007078">
    <property type="entry name" value="Haem_export_protD_CcmD"/>
</dbReference>
<keyword evidence="11 12" id="KW-0472">Membrane</keyword>
<sequence>MIDYLANDRHALYVVSAYGATAAILAWLVWSTLAANARARRDMQDAEQRRRKG</sequence>
<keyword evidence="9 12" id="KW-0201">Cytochrome c-type biogenesis</keyword>
<comment type="function">
    <text evidence="1 12">Required for the export of heme to the periplasm for the biogenesis of c-type cytochromes.</text>
</comment>
<dbReference type="GO" id="GO:0017004">
    <property type="term" value="P:cytochrome complex assembly"/>
    <property type="evidence" value="ECO:0007669"/>
    <property type="project" value="UniProtKB-KW"/>
</dbReference>
<keyword evidence="10 12" id="KW-1133">Transmembrane helix</keyword>
<keyword evidence="14" id="KW-1185">Reference proteome</keyword>
<keyword evidence="8 12" id="KW-0812">Transmembrane</keyword>
<dbReference type="AlphaFoldDB" id="A0A8J7SBP6"/>
<dbReference type="NCBIfam" id="TIGR03141">
    <property type="entry name" value="cytochro_ccmD"/>
    <property type="match status" value="1"/>
</dbReference>
<organism evidence="13 14">
    <name type="scientific">Thermohalobaculum xanthum</name>
    <dbReference type="NCBI Taxonomy" id="2753746"/>
    <lineage>
        <taxon>Bacteria</taxon>
        <taxon>Pseudomonadati</taxon>
        <taxon>Pseudomonadota</taxon>
        <taxon>Alphaproteobacteria</taxon>
        <taxon>Rhodobacterales</taxon>
        <taxon>Paracoccaceae</taxon>
        <taxon>Thermohalobaculum</taxon>
    </lineage>
</organism>
<feature type="transmembrane region" description="Helical" evidence="12">
    <location>
        <begin position="12"/>
        <end position="33"/>
    </location>
</feature>
<evidence type="ECO:0000256" key="5">
    <source>
        <dbReference type="ARBA" id="ARBA00022448"/>
    </source>
</evidence>
<gene>
    <name evidence="13" type="primary">ccmD</name>
    <name evidence="13" type="ORF">H0I76_07745</name>
</gene>
<comment type="subcellular location">
    <subcellularLocation>
        <location evidence="2 12">Cell inner membrane</location>
        <topology evidence="2 12">Single-pass membrane protein</topology>
    </subcellularLocation>
</comment>
<evidence type="ECO:0000256" key="3">
    <source>
        <dbReference type="ARBA" id="ARBA00008741"/>
    </source>
</evidence>
<dbReference type="GO" id="GO:0015886">
    <property type="term" value="P:heme transport"/>
    <property type="evidence" value="ECO:0007669"/>
    <property type="project" value="InterPro"/>
</dbReference>
<evidence type="ECO:0000313" key="14">
    <source>
        <dbReference type="Proteomes" id="UP000655420"/>
    </source>
</evidence>
<keyword evidence="6 12" id="KW-1003">Cell membrane</keyword>
<dbReference type="RefSeq" id="WP_200608999.1">
    <property type="nucleotide sequence ID" value="NZ_JAEHHL010000004.1"/>
</dbReference>
<proteinExistence type="inferred from homology"/>
<evidence type="ECO:0000256" key="10">
    <source>
        <dbReference type="ARBA" id="ARBA00022989"/>
    </source>
</evidence>
<evidence type="ECO:0000256" key="4">
    <source>
        <dbReference type="ARBA" id="ARBA00016461"/>
    </source>
</evidence>
<evidence type="ECO:0000313" key="13">
    <source>
        <dbReference type="EMBL" id="MBK0399077.1"/>
    </source>
</evidence>
<dbReference type="EMBL" id="JAEHHL010000004">
    <property type="protein sequence ID" value="MBK0399077.1"/>
    <property type="molecule type" value="Genomic_DNA"/>
</dbReference>
<evidence type="ECO:0000256" key="6">
    <source>
        <dbReference type="ARBA" id="ARBA00022475"/>
    </source>
</evidence>
<accession>A0A8J7SBP6</accession>
<dbReference type="Pfam" id="PF04995">
    <property type="entry name" value="CcmD"/>
    <property type="match status" value="1"/>
</dbReference>
<comment type="caution">
    <text evidence="13">The sequence shown here is derived from an EMBL/GenBank/DDBJ whole genome shotgun (WGS) entry which is preliminary data.</text>
</comment>
<evidence type="ECO:0000256" key="2">
    <source>
        <dbReference type="ARBA" id="ARBA00004377"/>
    </source>
</evidence>
<name>A0A8J7SBP6_9RHOB</name>
<evidence type="ECO:0000256" key="11">
    <source>
        <dbReference type="ARBA" id="ARBA00023136"/>
    </source>
</evidence>
<dbReference type="GO" id="GO:0005886">
    <property type="term" value="C:plasma membrane"/>
    <property type="evidence" value="ECO:0007669"/>
    <property type="project" value="UniProtKB-SubCell"/>
</dbReference>
<evidence type="ECO:0000256" key="1">
    <source>
        <dbReference type="ARBA" id="ARBA00002442"/>
    </source>
</evidence>
<dbReference type="Proteomes" id="UP000655420">
    <property type="component" value="Unassembled WGS sequence"/>
</dbReference>
<comment type="similarity">
    <text evidence="3 12">Belongs to the CcmD/CycX/HelD family.</text>
</comment>
<evidence type="ECO:0000256" key="9">
    <source>
        <dbReference type="ARBA" id="ARBA00022748"/>
    </source>
</evidence>
<evidence type="ECO:0000256" key="12">
    <source>
        <dbReference type="RuleBase" id="RU363101"/>
    </source>
</evidence>
<keyword evidence="7 12" id="KW-0997">Cell inner membrane</keyword>
<evidence type="ECO:0000256" key="8">
    <source>
        <dbReference type="ARBA" id="ARBA00022692"/>
    </source>
</evidence>
<protein>
    <recommendedName>
        <fullName evidence="4 12">Heme exporter protein D</fullName>
    </recommendedName>
</protein>
<keyword evidence="5 12" id="KW-0813">Transport</keyword>